<sequence>MVKDDELADRLREILEGADLDKATTGSVRRQLEGEFGVDLSDRKGFVRELIDSYLQSMEIPEEEEEDDDDDGEGRVTEEDRKKRGGKEGKGKPSDASKEKKRRGGFTKLCGLSPLLQEFVGAPSLARTEVVRKVWNYIREKDLQDPRNRKEILCDEKLRKLFSVDSIDMFQMNKALAKHIWPLDESIQQKIKSEERSEEDVITTRKGGAGAEDEDEGTMDENEGKKKSRSTKNSQDLKKRGGGFNKPCSLSPQLQAVIGEAELSRPEVIKKLWVYIREKNLQDASNKQNIICDELLHPIFCIDSINMFQMNKALSKHILPLNGDGINDSQKKSKRRRNESNEDETEQKDKKPKKGGGGLTAPLPLSDALMKFLGTGESGLSRIDVMKRMWGYIKGNGLQDPLDKRMIICDDKLRELFEVDSFQGFSVMKLLASHFVKPSD</sequence>
<accession>A0ACB9QNF1</accession>
<name>A0ACB9QNF1_9MYRT</name>
<proteinExistence type="predicted"/>
<comment type="caution">
    <text evidence="1">The sequence shown here is derived from an EMBL/GenBank/DDBJ whole genome shotgun (WGS) entry which is preliminary data.</text>
</comment>
<dbReference type="EMBL" id="CM042885">
    <property type="protein sequence ID" value="KAI4367629.1"/>
    <property type="molecule type" value="Genomic_DNA"/>
</dbReference>
<evidence type="ECO:0000313" key="2">
    <source>
        <dbReference type="Proteomes" id="UP001057402"/>
    </source>
</evidence>
<organism evidence="1 2">
    <name type="scientific">Melastoma candidum</name>
    <dbReference type="NCBI Taxonomy" id="119954"/>
    <lineage>
        <taxon>Eukaryota</taxon>
        <taxon>Viridiplantae</taxon>
        <taxon>Streptophyta</taxon>
        <taxon>Embryophyta</taxon>
        <taxon>Tracheophyta</taxon>
        <taxon>Spermatophyta</taxon>
        <taxon>Magnoliopsida</taxon>
        <taxon>eudicotyledons</taxon>
        <taxon>Gunneridae</taxon>
        <taxon>Pentapetalae</taxon>
        <taxon>rosids</taxon>
        <taxon>malvids</taxon>
        <taxon>Myrtales</taxon>
        <taxon>Melastomataceae</taxon>
        <taxon>Melastomatoideae</taxon>
        <taxon>Melastomateae</taxon>
        <taxon>Melastoma</taxon>
    </lineage>
</organism>
<keyword evidence="2" id="KW-1185">Reference proteome</keyword>
<gene>
    <name evidence="1" type="ORF">MLD38_023343</name>
</gene>
<dbReference type="Proteomes" id="UP001057402">
    <property type="component" value="Chromosome 6"/>
</dbReference>
<protein>
    <submittedName>
        <fullName evidence="1">Uncharacterized protein</fullName>
    </submittedName>
</protein>
<evidence type="ECO:0000313" key="1">
    <source>
        <dbReference type="EMBL" id="KAI4367629.1"/>
    </source>
</evidence>
<reference evidence="2" key="1">
    <citation type="journal article" date="2023" name="Front. Plant Sci.">
        <title>Chromosomal-level genome assembly of Melastoma candidum provides insights into trichome evolution.</title>
        <authorList>
            <person name="Zhong Y."/>
            <person name="Wu W."/>
            <person name="Sun C."/>
            <person name="Zou P."/>
            <person name="Liu Y."/>
            <person name="Dai S."/>
            <person name="Zhou R."/>
        </authorList>
    </citation>
    <scope>NUCLEOTIDE SEQUENCE [LARGE SCALE GENOMIC DNA]</scope>
</reference>